<organism evidence="2 3">
    <name type="scientific">Serendipita indica (strain DSM 11827)</name>
    <name type="common">Root endophyte fungus</name>
    <name type="synonym">Piriformospora indica</name>
    <dbReference type="NCBI Taxonomy" id="1109443"/>
    <lineage>
        <taxon>Eukaryota</taxon>
        <taxon>Fungi</taxon>
        <taxon>Dikarya</taxon>
        <taxon>Basidiomycota</taxon>
        <taxon>Agaricomycotina</taxon>
        <taxon>Agaricomycetes</taxon>
        <taxon>Sebacinales</taxon>
        <taxon>Serendipitaceae</taxon>
        <taxon>Serendipita</taxon>
    </lineage>
</organism>
<dbReference type="InParanoid" id="G4THW0"/>
<name>G4THW0_SERID</name>
<evidence type="ECO:0000313" key="2">
    <source>
        <dbReference type="EMBL" id="CCA70908.1"/>
    </source>
</evidence>
<evidence type="ECO:0000313" key="3">
    <source>
        <dbReference type="Proteomes" id="UP000007148"/>
    </source>
</evidence>
<feature type="compositionally biased region" description="Polar residues" evidence="1">
    <location>
        <begin position="57"/>
        <end position="86"/>
    </location>
</feature>
<dbReference type="EMBL" id="CAFZ01000099">
    <property type="protein sequence ID" value="CCA70908.1"/>
    <property type="molecule type" value="Genomic_DNA"/>
</dbReference>
<sequence length="489" mass="52624">MLSEWTSSSSANAFASPPSGGALPYPSYTPYPSRTPSRNTQSSPSNSQSSSNGGRSVTFSTKGSNSGSGWKSLINSKTPRRSQTAPWKTPPVQQAIAAPPHALQRHPAQKQVQFQKQGMAYYGYYQQNAPGWATSNYDLPPPPMPAYNPLPTWGGYDYYLAHSGDTERGFFDSLWNRFKSAVGVTVQGYSRQHAKQIYRQVYGGLRDPLECTPDELGAAAGYEAIRIWEFQHNSMNLPLNPDLEREREALAGLAIGEANRLWSRANPYRSRRGRHQTAEVALATAERIFTFQYDPAGGVAPYLSPEQQYANRGLVNTPLVGGGYAEPFYERGRSVGFTPSSSFGRRSRSRRGSLSYGMADAGYAGPPVSSIPIGTGGIGGGYTNVNGYNIAPGPVMYPGEMPPSPRGYGRAPLIVPQPDVYPVDDYAQPMGAPSSYGTGYGPAVPVGPPGSYGGGAVYPAGSYVAEPMMGAPSYRRQRSYSTGYGPAGY</sequence>
<dbReference type="OMA" id="HWHRRIY"/>
<dbReference type="AlphaFoldDB" id="G4THW0"/>
<dbReference type="OrthoDB" id="2802356at2759"/>
<proteinExistence type="predicted"/>
<feature type="region of interest" description="Disordered" evidence="1">
    <location>
        <begin position="1"/>
        <end position="92"/>
    </location>
</feature>
<gene>
    <name evidence="2" type="ORF">PIIN_04844</name>
</gene>
<evidence type="ECO:0000256" key="1">
    <source>
        <dbReference type="SAM" id="MobiDB-lite"/>
    </source>
</evidence>
<dbReference type="Proteomes" id="UP000007148">
    <property type="component" value="Unassembled WGS sequence"/>
</dbReference>
<dbReference type="eggNOG" id="KOG0800">
    <property type="taxonomic scope" value="Eukaryota"/>
</dbReference>
<keyword evidence="3" id="KW-1185">Reference proteome</keyword>
<feature type="compositionally biased region" description="Low complexity" evidence="1">
    <location>
        <begin position="7"/>
        <end position="56"/>
    </location>
</feature>
<comment type="caution">
    <text evidence="2">The sequence shown here is derived from an EMBL/GenBank/DDBJ whole genome shotgun (WGS) entry which is preliminary data.</text>
</comment>
<dbReference type="HOGENOM" id="CLU_043693_1_0_1"/>
<protein>
    <submittedName>
        <fullName evidence="2">Uncharacterized protein</fullName>
    </submittedName>
</protein>
<accession>G4THW0</accession>
<dbReference type="STRING" id="1109443.G4THW0"/>
<reference evidence="2 3" key="1">
    <citation type="journal article" date="2011" name="PLoS Pathog.">
        <title>Endophytic Life Strategies Decoded by Genome and Transcriptome Analyses of the Mutualistic Root Symbiont Piriformospora indica.</title>
        <authorList>
            <person name="Zuccaro A."/>
            <person name="Lahrmann U."/>
            <person name="Guldener U."/>
            <person name="Langen G."/>
            <person name="Pfiffi S."/>
            <person name="Biedenkopf D."/>
            <person name="Wong P."/>
            <person name="Samans B."/>
            <person name="Grimm C."/>
            <person name="Basiewicz M."/>
            <person name="Murat C."/>
            <person name="Martin F."/>
            <person name="Kogel K.H."/>
        </authorList>
    </citation>
    <scope>NUCLEOTIDE SEQUENCE [LARGE SCALE GENOMIC DNA]</scope>
    <source>
        <strain evidence="2 3">DSM 11827</strain>
    </source>
</reference>